<evidence type="ECO:0000256" key="11">
    <source>
        <dbReference type="ARBA" id="ARBA00023014"/>
    </source>
</evidence>
<dbReference type="GO" id="GO:0005743">
    <property type="term" value="C:mitochondrial inner membrane"/>
    <property type="evidence" value="ECO:0007669"/>
    <property type="project" value="TreeGrafter"/>
</dbReference>
<dbReference type="SUPFAM" id="SSF51905">
    <property type="entry name" value="FAD/NAD(P)-binding domain"/>
    <property type="match status" value="1"/>
</dbReference>
<dbReference type="InterPro" id="IPR017896">
    <property type="entry name" value="4Fe4S_Fe-S-bd"/>
</dbReference>
<dbReference type="InterPro" id="IPR040156">
    <property type="entry name" value="ETF-QO"/>
</dbReference>
<dbReference type="GO" id="GO:0051539">
    <property type="term" value="F:4 iron, 4 sulfur cluster binding"/>
    <property type="evidence" value="ECO:0007669"/>
    <property type="project" value="UniProtKB-UniRule"/>
</dbReference>
<keyword evidence="3 14" id="KW-0813">Transport</keyword>
<comment type="cofactor">
    <cofactor evidence="1 14">
        <name>FAD</name>
        <dbReference type="ChEBI" id="CHEBI:57692"/>
    </cofactor>
</comment>
<comment type="caution">
    <text evidence="16">The sequence shown here is derived from an EMBL/GenBank/DDBJ whole genome shotgun (WGS) entry which is preliminary data.</text>
</comment>
<evidence type="ECO:0000256" key="13">
    <source>
        <dbReference type="ARBA" id="ARBA00052682"/>
    </source>
</evidence>
<evidence type="ECO:0000256" key="2">
    <source>
        <dbReference type="ARBA" id="ARBA00002819"/>
    </source>
</evidence>
<dbReference type="InterPro" id="IPR036188">
    <property type="entry name" value="FAD/NAD-bd_sf"/>
</dbReference>
<evidence type="ECO:0000256" key="8">
    <source>
        <dbReference type="ARBA" id="ARBA00022982"/>
    </source>
</evidence>
<dbReference type="GO" id="GO:0046872">
    <property type="term" value="F:metal ion binding"/>
    <property type="evidence" value="ECO:0007669"/>
    <property type="project" value="UniProtKB-KW"/>
</dbReference>
<evidence type="ECO:0000256" key="1">
    <source>
        <dbReference type="ARBA" id="ARBA00001974"/>
    </source>
</evidence>
<dbReference type="PANTHER" id="PTHR10617:SF107">
    <property type="entry name" value="ELECTRON TRANSFER FLAVOPROTEIN-UBIQUINONE OXIDOREDUCTASE, MITOCHONDRIAL"/>
    <property type="match status" value="1"/>
</dbReference>
<dbReference type="PROSITE" id="PS00198">
    <property type="entry name" value="4FE4S_FER_1"/>
    <property type="match status" value="1"/>
</dbReference>
<dbReference type="Pfam" id="PF21162">
    <property type="entry name" value="ETFQO_UQ-bd"/>
    <property type="match status" value="1"/>
</dbReference>
<dbReference type="InterPro" id="IPR017900">
    <property type="entry name" value="4Fe4S_Fe_S_CS"/>
</dbReference>
<organism evidence="16 17">
    <name type="scientific">Prymnesium parvum</name>
    <name type="common">Toxic golden alga</name>
    <dbReference type="NCBI Taxonomy" id="97485"/>
    <lineage>
        <taxon>Eukaryota</taxon>
        <taxon>Haptista</taxon>
        <taxon>Haptophyta</taxon>
        <taxon>Prymnesiophyceae</taxon>
        <taxon>Prymnesiales</taxon>
        <taxon>Prymnesiaceae</taxon>
        <taxon>Prymnesium</taxon>
    </lineage>
</organism>
<comment type="cofactor">
    <cofactor evidence="14">
        <name>[4Fe-4S] cluster</name>
        <dbReference type="ChEBI" id="CHEBI:49883"/>
    </cofactor>
    <text evidence="14">Binds 1 [4Fe-4S] cluster.</text>
</comment>
<keyword evidence="11 14" id="KW-0411">Iron-sulfur</keyword>
<dbReference type="Pfam" id="PF13450">
    <property type="entry name" value="NAD_binding_8"/>
    <property type="match status" value="1"/>
</dbReference>
<dbReference type="Proteomes" id="UP001515480">
    <property type="component" value="Unassembled WGS sequence"/>
</dbReference>
<evidence type="ECO:0000313" key="16">
    <source>
        <dbReference type="EMBL" id="KAL1507097.1"/>
    </source>
</evidence>
<name>A0AB34IT03_PRYPA</name>
<comment type="function">
    <text evidence="2 14">Accepts electrons from ETF and reduces ubiquinone.</text>
</comment>
<keyword evidence="17" id="KW-1185">Reference proteome</keyword>
<keyword evidence="8 14" id="KW-0249">Electron transport</keyword>
<keyword evidence="5 14" id="KW-0285">Flavoprotein</keyword>
<keyword evidence="7 14" id="KW-0274">FAD</keyword>
<evidence type="ECO:0000313" key="17">
    <source>
        <dbReference type="Proteomes" id="UP001515480"/>
    </source>
</evidence>
<keyword evidence="10 14" id="KW-0408">Iron</keyword>
<proteinExistence type="predicted"/>
<evidence type="ECO:0000256" key="12">
    <source>
        <dbReference type="ARBA" id="ARBA00023075"/>
    </source>
</evidence>
<dbReference type="SUPFAM" id="SSF54862">
    <property type="entry name" value="4Fe-4S ferredoxins"/>
    <property type="match status" value="1"/>
</dbReference>
<gene>
    <name evidence="16" type="ORF">AB1Y20_007955</name>
</gene>
<dbReference type="Pfam" id="PF05187">
    <property type="entry name" value="Fer4_ETF_QO"/>
    <property type="match status" value="1"/>
</dbReference>
<evidence type="ECO:0000256" key="14">
    <source>
        <dbReference type="RuleBase" id="RU366068"/>
    </source>
</evidence>
<dbReference type="PANTHER" id="PTHR10617">
    <property type="entry name" value="ELECTRON TRANSFER FLAVOPROTEIN-UBIQUINONE OXIDOREDUCTASE"/>
    <property type="match status" value="1"/>
</dbReference>
<dbReference type="PROSITE" id="PS51379">
    <property type="entry name" value="4FE4S_FER_2"/>
    <property type="match status" value="1"/>
</dbReference>
<keyword evidence="6 14" id="KW-0479">Metal-binding</keyword>
<evidence type="ECO:0000256" key="9">
    <source>
        <dbReference type="ARBA" id="ARBA00023002"/>
    </source>
</evidence>
<accession>A0AB34IT03</accession>
<dbReference type="AlphaFoldDB" id="A0AB34IT03"/>
<dbReference type="GO" id="GO:0004174">
    <property type="term" value="F:electron-transferring-flavoprotein dehydrogenase activity"/>
    <property type="evidence" value="ECO:0007669"/>
    <property type="project" value="UniProtKB-UniRule"/>
</dbReference>
<dbReference type="EMBL" id="JBGBPQ010000018">
    <property type="protein sequence ID" value="KAL1507097.1"/>
    <property type="molecule type" value="Genomic_DNA"/>
</dbReference>
<evidence type="ECO:0000256" key="3">
    <source>
        <dbReference type="ARBA" id="ARBA00022448"/>
    </source>
</evidence>
<evidence type="ECO:0000256" key="6">
    <source>
        <dbReference type="ARBA" id="ARBA00022723"/>
    </source>
</evidence>
<evidence type="ECO:0000259" key="15">
    <source>
        <dbReference type="PROSITE" id="PS51379"/>
    </source>
</evidence>
<evidence type="ECO:0000256" key="7">
    <source>
        <dbReference type="ARBA" id="ARBA00022827"/>
    </source>
</evidence>
<dbReference type="InterPro" id="IPR007859">
    <property type="entry name" value="ETF-QO/FixX_C"/>
</dbReference>
<dbReference type="Gene3D" id="3.30.70.20">
    <property type="match status" value="1"/>
</dbReference>
<dbReference type="EC" id="1.5.5.1" evidence="14"/>
<keyword evidence="9 14" id="KW-0560">Oxidoreductase</keyword>
<feature type="domain" description="4Fe-4S ferredoxin-type" evidence="15">
    <location>
        <begin position="577"/>
        <end position="606"/>
    </location>
</feature>
<dbReference type="FunFam" id="3.30.70.20:FF:000012">
    <property type="entry name" value="Electron transfer flavoprotein-ubiquinone oxidoreductase, mitochondrial"/>
    <property type="match status" value="1"/>
</dbReference>
<dbReference type="InterPro" id="IPR049398">
    <property type="entry name" value="ETF-QO/FixC_UQ-bd"/>
</dbReference>
<comment type="catalytic activity">
    <reaction evidence="13 14">
        <text>a ubiquinone + reduced [electron-transfer flavoprotein] = a ubiquinol + oxidized [electron-transfer flavoprotein] + H(+)</text>
        <dbReference type="Rhea" id="RHEA:24052"/>
        <dbReference type="Rhea" id="RHEA-COMP:9565"/>
        <dbReference type="Rhea" id="RHEA-COMP:9566"/>
        <dbReference type="Rhea" id="RHEA-COMP:10685"/>
        <dbReference type="Rhea" id="RHEA-COMP:10686"/>
        <dbReference type="ChEBI" id="CHEBI:15378"/>
        <dbReference type="ChEBI" id="CHEBI:16389"/>
        <dbReference type="ChEBI" id="CHEBI:17976"/>
        <dbReference type="ChEBI" id="CHEBI:57692"/>
        <dbReference type="ChEBI" id="CHEBI:58307"/>
        <dbReference type="EC" id="1.5.5.1"/>
    </reaction>
</comment>
<protein>
    <recommendedName>
        <fullName evidence="14">Electron transfer flavoprotein-ubiquinone oxidoreductase</fullName>
        <shortName evidence="14">ETF-QO</shortName>
        <ecNumber evidence="14">1.5.5.1</ecNumber>
    </recommendedName>
</protein>
<evidence type="ECO:0000256" key="10">
    <source>
        <dbReference type="ARBA" id="ARBA00023004"/>
    </source>
</evidence>
<dbReference type="SUPFAM" id="SSF54373">
    <property type="entry name" value="FAD-linked reductases, C-terminal domain"/>
    <property type="match status" value="1"/>
</dbReference>
<keyword evidence="12 14" id="KW-0830">Ubiquinone</keyword>
<keyword evidence="4" id="KW-0004">4Fe-4S</keyword>
<sequence>MLARVALRAPTGVRALSASAASKGAVTTHYKKVDRSLDPRWEGIDMTRFADEATDLLIVGGGPAGLAAAIRFKQLCNEHGLDHRVTLLEKAPLLGAHTLSGAVLEPRALFELFPDWEERGAPLHTPVLSDRASFLTSTGRLPLPILSGTPTDNHGNYIVRLGNVVAWLGEQAEELGVEVYTGQGGIEVLYNEAGEVCGVATNDVGVAKDGAPKDTFERGMELRARATLFAEGCRGSLTKEVIAKFGLDSECEPQTYGIGLKELWRIDPAKHKPGSVEHTVGWPVDNSTWGGSFLYHLNDPDGDTLVTCGYVVALDYTNPYLNPFNTFQQWKTHPYIRTTFEGGERLSYGARAINEGGFQCIPKLTFPGGALVGCAAGFLNVPKVKGTHTAMKSGMLAAEAAFEALRTLPKPEAAPAEEEEMPPPFVGPVADLSSYQTAFQSSWVYDELKSVRNMRPSAHSALGMYGAFFYAGVVHYLTRGREWFTLSHGGADHARLKPAAECKPIEYPKPDGVVSFDLLSSVALTGTNHEGDQPAHLTLKDDSVPVLRNLAIYDGPEARFCPAGVYEYLEDEETKQPKLQINAQNCIHCKTCDIKCPSQNIDWVVPEGGGGPAYSGM</sequence>
<evidence type="ECO:0000256" key="4">
    <source>
        <dbReference type="ARBA" id="ARBA00022485"/>
    </source>
</evidence>
<evidence type="ECO:0000256" key="5">
    <source>
        <dbReference type="ARBA" id="ARBA00022630"/>
    </source>
</evidence>
<reference evidence="16 17" key="1">
    <citation type="journal article" date="2024" name="Science">
        <title>Giant polyketide synthase enzymes in the biosynthesis of giant marine polyether toxins.</title>
        <authorList>
            <person name="Fallon T.R."/>
            <person name="Shende V.V."/>
            <person name="Wierzbicki I.H."/>
            <person name="Pendleton A.L."/>
            <person name="Watervoot N.F."/>
            <person name="Auber R.P."/>
            <person name="Gonzalez D.J."/>
            <person name="Wisecaver J.H."/>
            <person name="Moore B.S."/>
        </authorList>
    </citation>
    <scope>NUCLEOTIDE SEQUENCE [LARGE SCALE GENOMIC DNA]</scope>
    <source>
        <strain evidence="16 17">12B1</strain>
    </source>
</reference>
<dbReference type="Gene3D" id="3.30.9.90">
    <property type="match status" value="1"/>
</dbReference>
<dbReference type="Gene3D" id="3.50.50.60">
    <property type="entry name" value="FAD/NAD(P)-binding domain"/>
    <property type="match status" value="1"/>
</dbReference>